<dbReference type="AlphaFoldDB" id="A0A4R3LAR5"/>
<keyword evidence="1" id="KW-0812">Transmembrane</keyword>
<organism evidence="2 3">
    <name type="scientific">Hazenella coriacea</name>
    <dbReference type="NCBI Taxonomy" id="1179467"/>
    <lineage>
        <taxon>Bacteria</taxon>
        <taxon>Bacillati</taxon>
        <taxon>Bacillota</taxon>
        <taxon>Bacilli</taxon>
        <taxon>Bacillales</taxon>
        <taxon>Thermoactinomycetaceae</taxon>
        <taxon>Hazenella</taxon>
    </lineage>
</organism>
<dbReference type="Proteomes" id="UP000294937">
    <property type="component" value="Unassembled WGS sequence"/>
</dbReference>
<evidence type="ECO:0000313" key="2">
    <source>
        <dbReference type="EMBL" id="TCS96953.1"/>
    </source>
</evidence>
<accession>A0A4R3LAR5</accession>
<keyword evidence="3" id="KW-1185">Reference proteome</keyword>
<proteinExistence type="predicted"/>
<feature type="transmembrane region" description="Helical" evidence="1">
    <location>
        <begin position="39"/>
        <end position="65"/>
    </location>
</feature>
<reference evidence="2 3" key="1">
    <citation type="submission" date="2019-03" db="EMBL/GenBank/DDBJ databases">
        <title>Genomic Encyclopedia of Type Strains, Phase IV (KMG-IV): sequencing the most valuable type-strain genomes for metagenomic binning, comparative biology and taxonomic classification.</title>
        <authorList>
            <person name="Goeker M."/>
        </authorList>
    </citation>
    <scope>NUCLEOTIDE SEQUENCE [LARGE SCALE GENOMIC DNA]</scope>
    <source>
        <strain evidence="2 3">DSM 45707</strain>
    </source>
</reference>
<feature type="transmembrane region" description="Helical" evidence="1">
    <location>
        <begin position="77"/>
        <end position="94"/>
    </location>
</feature>
<name>A0A4R3LAR5_9BACL</name>
<comment type="caution">
    <text evidence="2">The sequence shown here is derived from an EMBL/GenBank/DDBJ whole genome shotgun (WGS) entry which is preliminary data.</text>
</comment>
<gene>
    <name evidence="2" type="ORF">EDD58_101600</name>
</gene>
<sequence length="100" mass="11286">MGGLTRSLFRLFHSFLPILEICILSFLLGVRFHSLSATIIILVILFISMFFIDVVGRMIGWGLLFYLHSLTDGQGDILFGIVSALIVAGIRYLIWKIIKI</sequence>
<dbReference type="EMBL" id="SMAG01000001">
    <property type="protein sequence ID" value="TCS96953.1"/>
    <property type="molecule type" value="Genomic_DNA"/>
</dbReference>
<evidence type="ECO:0000313" key="3">
    <source>
        <dbReference type="Proteomes" id="UP000294937"/>
    </source>
</evidence>
<keyword evidence="1" id="KW-0472">Membrane</keyword>
<keyword evidence="1" id="KW-1133">Transmembrane helix</keyword>
<evidence type="ECO:0000256" key="1">
    <source>
        <dbReference type="SAM" id="Phobius"/>
    </source>
</evidence>
<protein>
    <submittedName>
        <fullName evidence="2">Uncharacterized protein</fullName>
    </submittedName>
</protein>
<feature type="transmembrane region" description="Helical" evidence="1">
    <location>
        <begin position="12"/>
        <end position="32"/>
    </location>
</feature>